<evidence type="ECO:0000259" key="4">
    <source>
        <dbReference type="PROSITE" id="PS50901"/>
    </source>
</evidence>
<evidence type="ECO:0000256" key="2">
    <source>
        <dbReference type="ARBA" id="ARBA00022840"/>
    </source>
</evidence>
<evidence type="ECO:0000256" key="3">
    <source>
        <dbReference type="PROSITE-ProRule" id="PRU00289"/>
    </source>
</evidence>
<dbReference type="AlphaFoldDB" id="A0A6M6JFN9"/>
<sequence>MNPTAIDMNPPATTDQGTDYWAVIRTMAIQAGSALIRGTITAWRYLCTVLTLARLGLLWKAFCAATGLAIQRTHTDKYGTRLHTTVHAVPRLDRYRVNAHGWTMRVRLRPGQHLGQYTEAAIPLRYTARVQAVKAIELPEQPGFLELRILRRDPLVRVTERPREIEPGRLAVGATETGDPMILDFTEHPHYQLIGATGSGKSMLLSCVQAAIAPTDGVLVFWDLKFGIEAEAWRARYTEVAVTQREVLTSCGRVLALAEQRAAILRRLGVRNVAEADAAGVHLRRVYVLVDEVAELAHDHQTEKIADQLLRELLRIVQLVRAMGIHVILCGQRFGSDLGKNITSIRAQVSGRICLQVNDPQTAEMVLGGLASEDQKRALTLVRPGMAIVQDGQQWHYARCSYLTTVEIRALAAAHADKRIGWDELAADDQLAAAIHNRQESSR</sequence>
<dbReference type="Gene3D" id="3.40.50.300">
    <property type="entry name" value="P-loop containing nucleotide triphosphate hydrolases"/>
    <property type="match status" value="1"/>
</dbReference>
<dbReference type="InterPro" id="IPR002543">
    <property type="entry name" value="FtsK_dom"/>
</dbReference>
<reference evidence="5 6" key="1">
    <citation type="submission" date="2020-05" db="EMBL/GenBank/DDBJ databases">
        <authorList>
            <person name="Mo P."/>
        </authorList>
    </citation>
    <scope>NUCLEOTIDE SEQUENCE [LARGE SCALE GENOMIC DNA]</scope>
    <source>
        <strain evidence="5 6">Gen01</strain>
    </source>
</reference>
<dbReference type="SUPFAM" id="SSF52540">
    <property type="entry name" value="P-loop containing nucleoside triphosphate hydrolases"/>
    <property type="match status" value="1"/>
</dbReference>
<proteinExistence type="predicted"/>
<organism evidence="5 6">
    <name type="scientific">Pseudonocardia broussonetiae</name>
    <dbReference type="NCBI Taxonomy" id="2736640"/>
    <lineage>
        <taxon>Bacteria</taxon>
        <taxon>Bacillati</taxon>
        <taxon>Actinomycetota</taxon>
        <taxon>Actinomycetes</taxon>
        <taxon>Pseudonocardiales</taxon>
        <taxon>Pseudonocardiaceae</taxon>
        <taxon>Pseudonocardia</taxon>
    </lineage>
</organism>
<dbReference type="InterPro" id="IPR050206">
    <property type="entry name" value="FtsK/SpoIIIE/SftA"/>
</dbReference>
<dbReference type="PROSITE" id="PS50901">
    <property type="entry name" value="FTSK"/>
    <property type="match status" value="1"/>
</dbReference>
<feature type="domain" description="FtsK" evidence="4">
    <location>
        <begin position="178"/>
        <end position="364"/>
    </location>
</feature>
<dbReference type="GO" id="GO:0003677">
    <property type="term" value="F:DNA binding"/>
    <property type="evidence" value="ECO:0007669"/>
    <property type="project" value="InterPro"/>
</dbReference>
<name>A0A6M6JFN9_9PSEU</name>
<dbReference type="InterPro" id="IPR027417">
    <property type="entry name" value="P-loop_NTPase"/>
</dbReference>
<keyword evidence="1 3" id="KW-0547">Nucleotide-binding</keyword>
<keyword evidence="2 3" id="KW-0067">ATP-binding</keyword>
<dbReference type="EMBL" id="CP053564">
    <property type="protein sequence ID" value="QJY45592.1"/>
    <property type="molecule type" value="Genomic_DNA"/>
</dbReference>
<dbReference type="GO" id="GO:0005524">
    <property type="term" value="F:ATP binding"/>
    <property type="evidence" value="ECO:0007669"/>
    <property type="project" value="UniProtKB-UniRule"/>
</dbReference>
<dbReference type="Proteomes" id="UP000505377">
    <property type="component" value="Chromosome"/>
</dbReference>
<accession>A0A6M6JFN9</accession>
<dbReference type="PANTHER" id="PTHR22683">
    <property type="entry name" value="SPORULATION PROTEIN RELATED"/>
    <property type="match status" value="1"/>
</dbReference>
<dbReference type="KEGG" id="pbro:HOP40_07075"/>
<dbReference type="RefSeq" id="WP_172155836.1">
    <property type="nucleotide sequence ID" value="NZ_CP053564.1"/>
</dbReference>
<dbReference type="PANTHER" id="PTHR22683:SF41">
    <property type="entry name" value="DNA TRANSLOCASE FTSK"/>
    <property type="match status" value="1"/>
</dbReference>
<evidence type="ECO:0000256" key="1">
    <source>
        <dbReference type="ARBA" id="ARBA00022741"/>
    </source>
</evidence>
<evidence type="ECO:0000313" key="6">
    <source>
        <dbReference type="Proteomes" id="UP000505377"/>
    </source>
</evidence>
<keyword evidence="6" id="KW-1185">Reference proteome</keyword>
<gene>
    <name evidence="5" type="ORF">HOP40_07075</name>
</gene>
<feature type="binding site" evidence="3">
    <location>
        <begin position="195"/>
        <end position="202"/>
    </location>
    <ligand>
        <name>ATP</name>
        <dbReference type="ChEBI" id="CHEBI:30616"/>
    </ligand>
</feature>
<evidence type="ECO:0000313" key="5">
    <source>
        <dbReference type="EMBL" id="QJY45592.1"/>
    </source>
</evidence>
<dbReference type="Pfam" id="PF01580">
    <property type="entry name" value="FtsK_SpoIIIE"/>
    <property type="match status" value="1"/>
</dbReference>
<protein>
    <recommendedName>
        <fullName evidence="4">FtsK domain-containing protein</fullName>
    </recommendedName>
</protein>